<feature type="compositionally biased region" description="Basic and acidic residues" evidence="1">
    <location>
        <begin position="237"/>
        <end position="259"/>
    </location>
</feature>
<sequence length="259" mass="29589">MSIKEKIEVEMLSPLMAEFISDYSDIVDLDDAEPLEGPDLVQYQPAIAEKVDEINRLGMPDNQPCNLIDYFERNKDIKEKVERITMAVKEQDGVLYGCANLTLRENLTPEEYRVVGQYLRGQYSDGWGESLEQREIKVDGGELYLHFYVGAGSDFQIQVKAPENGVQEKQPEQKPSRPELKLLGHDGNIFSILGDAARLLRRAGMSEQANEMADRVHKSSNYYEALGIISEYVETELSDHREQPRTPRKETLKKEDTCR</sequence>
<evidence type="ECO:0000313" key="2">
    <source>
        <dbReference type="EMBL" id="CUN00618.1"/>
    </source>
</evidence>
<proteinExistence type="predicted"/>
<protein>
    <submittedName>
        <fullName evidence="2">Uncharacterized protein</fullName>
    </submittedName>
</protein>
<dbReference type="Proteomes" id="UP000095597">
    <property type="component" value="Unassembled WGS sequence"/>
</dbReference>
<evidence type="ECO:0000313" key="3">
    <source>
        <dbReference type="Proteomes" id="UP000095597"/>
    </source>
</evidence>
<name>A0A173TH81_9FIRM</name>
<dbReference type="EMBL" id="CYXO01000007">
    <property type="protein sequence ID" value="CUN00618.1"/>
    <property type="molecule type" value="Genomic_DNA"/>
</dbReference>
<feature type="region of interest" description="Disordered" evidence="1">
    <location>
        <begin position="236"/>
        <end position="259"/>
    </location>
</feature>
<gene>
    <name evidence="2" type="ORF">ERS852573_01517</name>
</gene>
<reference evidence="2 3" key="1">
    <citation type="submission" date="2015-09" db="EMBL/GenBank/DDBJ databases">
        <authorList>
            <consortium name="Pathogen Informatics"/>
        </authorList>
    </citation>
    <scope>NUCLEOTIDE SEQUENCE [LARGE SCALE GENOMIC DNA]</scope>
    <source>
        <strain evidence="2 3">2789STDY5834961</strain>
    </source>
</reference>
<dbReference type="AlphaFoldDB" id="A0A173TH81"/>
<organism evidence="2 3">
    <name type="scientific">Dorea longicatena</name>
    <dbReference type="NCBI Taxonomy" id="88431"/>
    <lineage>
        <taxon>Bacteria</taxon>
        <taxon>Bacillati</taxon>
        <taxon>Bacillota</taxon>
        <taxon>Clostridia</taxon>
        <taxon>Lachnospirales</taxon>
        <taxon>Lachnospiraceae</taxon>
        <taxon>Dorea</taxon>
    </lineage>
</organism>
<dbReference type="RefSeq" id="WP_227573765.1">
    <property type="nucleotide sequence ID" value="NZ_CYXO01000007.1"/>
</dbReference>
<evidence type="ECO:0000256" key="1">
    <source>
        <dbReference type="SAM" id="MobiDB-lite"/>
    </source>
</evidence>
<accession>A0A173TH81</accession>